<organism evidence="2 3">
    <name type="scientific">Sorghum bicolor</name>
    <name type="common">Sorghum</name>
    <name type="synonym">Sorghum vulgare</name>
    <dbReference type="NCBI Taxonomy" id="4558"/>
    <lineage>
        <taxon>Eukaryota</taxon>
        <taxon>Viridiplantae</taxon>
        <taxon>Streptophyta</taxon>
        <taxon>Embryophyta</taxon>
        <taxon>Tracheophyta</taxon>
        <taxon>Spermatophyta</taxon>
        <taxon>Magnoliopsida</taxon>
        <taxon>Liliopsida</taxon>
        <taxon>Poales</taxon>
        <taxon>Poaceae</taxon>
        <taxon>PACMAD clade</taxon>
        <taxon>Panicoideae</taxon>
        <taxon>Andropogonodae</taxon>
        <taxon>Andropogoneae</taxon>
        <taxon>Sorghinae</taxon>
        <taxon>Sorghum</taxon>
    </lineage>
</organism>
<reference evidence="2 3" key="1">
    <citation type="journal article" date="2009" name="Nature">
        <title>The Sorghum bicolor genome and the diversification of grasses.</title>
        <authorList>
            <person name="Paterson A.H."/>
            <person name="Bowers J.E."/>
            <person name="Bruggmann R."/>
            <person name="Dubchak I."/>
            <person name="Grimwood J."/>
            <person name="Gundlach H."/>
            <person name="Haberer G."/>
            <person name="Hellsten U."/>
            <person name="Mitros T."/>
            <person name="Poliakov A."/>
            <person name="Schmutz J."/>
            <person name="Spannagl M."/>
            <person name="Tang H."/>
            <person name="Wang X."/>
            <person name="Wicker T."/>
            <person name="Bharti A.K."/>
            <person name="Chapman J."/>
            <person name="Feltus F.A."/>
            <person name="Gowik U."/>
            <person name="Grigoriev I.V."/>
            <person name="Lyons E."/>
            <person name="Maher C.A."/>
            <person name="Martis M."/>
            <person name="Narechania A."/>
            <person name="Otillar R.P."/>
            <person name="Penning B.W."/>
            <person name="Salamov A.A."/>
            <person name="Wang Y."/>
            <person name="Zhang L."/>
            <person name="Carpita N.C."/>
            <person name="Freeling M."/>
            <person name="Gingle A.R."/>
            <person name="Hash C.T."/>
            <person name="Keller B."/>
            <person name="Klein P."/>
            <person name="Kresovich S."/>
            <person name="McCann M.C."/>
            <person name="Ming R."/>
            <person name="Peterson D.G."/>
            <person name="Mehboob-ur-Rahman"/>
            <person name="Ware D."/>
            <person name="Westhoff P."/>
            <person name="Mayer K.F."/>
            <person name="Messing J."/>
            <person name="Rokhsar D.S."/>
        </authorList>
    </citation>
    <scope>NUCLEOTIDE SEQUENCE [LARGE SCALE GENOMIC DNA]</scope>
    <source>
        <strain evidence="3">cv. BTx623</strain>
    </source>
</reference>
<sequence length="223" mass="24548">MSVRVRPPLVYQGPVAMEVVATISSATRLFCLSVELTTTNDFSSSIPASAWWTMPLLPALLASLLHATVVRPLAAAVATRHYCLKLQDTSCTCSTWLRRVTNQVLRILLSEQTSLWLLYLMAPPHLLDINVKLKVEVETIRAMLHLLIKSTAPLLRRLVTTGLLRVSSTADADADAAAADDDDGRRQPGPGGRGREDGPRRSGRHRRPSVRVAGPEWDKRLRG</sequence>
<dbReference type="AlphaFoldDB" id="A0A1B6PFQ8"/>
<name>A0A1B6PFQ8_SORBI</name>
<accession>A0A1B6PFQ8</accession>
<gene>
    <name evidence="2" type="ORF">SORBI_3007G053000</name>
</gene>
<dbReference type="EMBL" id="CM000766">
    <property type="protein sequence ID" value="KXG24516.1"/>
    <property type="molecule type" value="Genomic_DNA"/>
</dbReference>
<dbReference type="OMA" id="PASAWWT"/>
<dbReference type="Proteomes" id="UP000000768">
    <property type="component" value="Chromosome 7"/>
</dbReference>
<feature type="compositionally biased region" description="Acidic residues" evidence="1">
    <location>
        <begin position="173"/>
        <end position="182"/>
    </location>
</feature>
<evidence type="ECO:0000313" key="3">
    <source>
        <dbReference type="Proteomes" id="UP000000768"/>
    </source>
</evidence>
<evidence type="ECO:0000313" key="2">
    <source>
        <dbReference type="EMBL" id="KXG24516.1"/>
    </source>
</evidence>
<dbReference type="InParanoid" id="A0A1B6PFQ8"/>
<dbReference type="Gramene" id="KXG24516">
    <property type="protein sequence ID" value="KXG24516"/>
    <property type="gene ID" value="SORBI_3007G053000"/>
</dbReference>
<proteinExistence type="predicted"/>
<evidence type="ECO:0000256" key="1">
    <source>
        <dbReference type="SAM" id="MobiDB-lite"/>
    </source>
</evidence>
<protein>
    <submittedName>
        <fullName evidence="2">Uncharacterized protein</fullName>
    </submittedName>
</protein>
<feature type="region of interest" description="Disordered" evidence="1">
    <location>
        <begin position="173"/>
        <end position="223"/>
    </location>
</feature>
<reference evidence="3" key="2">
    <citation type="journal article" date="2018" name="Plant J.">
        <title>The Sorghum bicolor reference genome: improved assembly, gene annotations, a transcriptome atlas, and signatures of genome organization.</title>
        <authorList>
            <person name="McCormick R.F."/>
            <person name="Truong S.K."/>
            <person name="Sreedasyam A."/>
            <person name="Jenkins J."/>
            <person name="Shu S."/>
            <person name="Sims D."/>
            <person name="Kennedy M."/>
            <person name="Amirebrahimi M."/>
            <person name="Weers B.D."/>
            <person name="McKinley B."/>
            <person name="Mattison A."/>
            <person name="Morishige D.T."/>
            <person name="Grimwood J."/>
            <person name="Schmutz J."/>
            <person name="Mullet J.E."/>
        </authorList>
    </citation>
    <scope>NUCLEOTIDE SEQUENCE [LARGE SCALE GENOMIC DNA]</scope>
    <source>
        <strain evidence="3">cv. BTx623</strain>
    </source>
</reference>
<keyword evidence="3" id="KW-1185">Reference proteome</keyword>